<dbReference type="RefSeq" id="WP_108997006.1">
    <property type="nucleotide sequence ID" value="NZ_QEEX01000001.1"/>
</dbReference>
<evidence type="ECO:0000256" key="2">
    <source>
        <dbReference type="SAM" id="Phobius"/>
    </source>
</evidence>
<feature type="transmembrane region" description="Helical" evidence="2">
    <location>
        <begin position="32"/>
        <end position="54"/>
    </location>
</feature>
<feature type="region of interest" description="Disordered" evidence="1">
    <location>
        <begin position="64"/>
        <end position="97"/>
    </location>
</feature>
<evidence type="ECO:0000313" key="4">
    <source>
        <dbReference type="EMBL" id="PWB97006.1"/>
    </source>
</evidence>
<dbReference type="AlphaFoldDB" id="A0A2U1SZH6"/>
<protein>
    <recommendedName>
        <fullName evidence="6">Lipoprotein</fullName>
    </recommendedName>
</protein>
<reference evidence="5" key="1">
    <citation type="submission" date="2018-04" db="EMBL/GenBank/DDBJ databases">
        <authorList>
            <person name="Liu S."/>
            <person name="Wang Z."/>
            <person name="Li J."/>
        </authorList>
    </citation>
    <scope>NUCLEOTIDE SEQUENCE [LARGE SCALE GENOMIC DNA]</scope>
    <source>
        <strain evidence="5">S1194</strain>
    </source>
</reference>
<evidence type="ECO:0000256" key="3">
    <source>
        <dbReference type="SAM" id="SignalP"/>
    </source>
</evidence>
<gene>
    <name evidence="4" type="ORF">DF220_03510</name>
</gene>
<keyword evidence="5" id="KW-1185">Reference proteome</keyword>
<feature type="signal peptide" evidence="3">
    <location>
        <begin position="1"/>
        <end position="22"/>
    </location>
</feature>
<keyword evidence="3" id="KW-0732">Signal</keyword>
<name>A0A2U1SZH6_9MICO</name>
<dbReference type="EMBL" id="QEEX01000001">
    <property type="protein sequence ID" value="PWB97006.1"/>
    <property type="molecule type" value="Genomic_DNA"/>
</dbReference>
<evidence type="ECO:0000256" key="1">
    <source>
        <dbReference type="SAM" id="MobiDB-lite"/>
    </source>
</evidence>
<keyword evidence="2" id="KW-1133">Transmembrane helix</keyword>
<comment type="caution">
    <text evidence="4">The sequence shown here is derived from an EMBL/GenBank/DDBJ whole genome shotgun (WGS) entry which is preliminary data.</text>
</comment>
<organism evidence="4 5">
    <name type="scientific">Homoserinimonas hongtaonis</name>
    <dbReference type="NCBI Taxonomy" id="2079791"/>
    <lineage>
        <taxon>Bacteria</taxon>
        <taxon>Bacillati</taxon>
        <taxon>Actinomycetota</taxon>
        <taxon>Actinomycetes</taxon>
        <taxon>Micrococcales</taxon>
        <taxon>Microbacteriaceae</taxon>
        <taxon>Homoserinimonas</taxon>
    </lineage>
</organism>
<accession>A0A2U1SZH6</accession>
<dbReference type="Proteomes" id="UP000244978">
    <property type="component" value="Unassembled WGS sequence"/>
</dbReference>
<sequence length="97" mass="10101">MTTLKRNLIMALTLSFLVVACAQVEPSALIVAAVAAVAISALLGSRQAALALVGHEITIGNRAREHRDALSVTPSPQHPDTAGRTRSRAPARQLPAA</sequence>
<feature type="chain" id="PRO_5015693331" description="Lipoprotein" evidence="3">
    <location>
        <begin position="23"/>
        <end position="97"/>
    </location>
</feature>
<evidence type="ECO:0000313" key="5">
    <source>
        <dbReference type="Proteomes" id="UP000244978"/>
    </source>
</evidence>
<evidence type="ECO:0008006" key="6">
    <source>
        <dbReference type="Google" id="ProtNLM"/>
    </source>
</evidence>
<keyword evidence="2" id="KW-0812">Transmembrane</keyword>
<dbReference type="PROSITE" id="PS51257">
    <property type="entry name" value="PROKAR_LIPOPROTEIN"/>
    <property type="match status" value="1"/>
</dbReference>
<keyword evidence="2" id="KW-0472">Membrane</keyword>
<proteinExistence type="predicted"/>